<keyword evidence="1" id="KW-1133">Transmembrane helix</keyword>
<dbReference type="AlphaFoldDB" id="A0AAD9SVU6"/>
<feature type="transmembrane region" description="Helical" evidence="1">
    <location>
        <begin position="112"/>
        <end position="140"/>
    </location>
</feature>
<dbReference type="Gene3D" id="6.10.110.10">
    <property type="match status" value="1"/>
</dbReference>
<dbReference type="EMBL" id="JAUBYV010000010">
    <property type="protein sequence ID" value="KAK2624432.1"/>
    <property type="molecule type" value="Genomic_DNA"/>
</dbReference>
<feature type="transmembrane region" description="Helical" evidence="1">
    <location>
        <begin position="152"/>
        <end position="175"/>
    </location>
</feature>
<accession>A0AAD9SVU6</accession>
<reference evidence="2" key="1">
    <citation type="submission" date="2023-06" db="EMBL/GenBank/DDBJ databases">
        <title>Draft genome of Marssonina rosae.</title>
        <authorList>
            <person name="Cheng Q."/>
        </authorList>
    </citation>
    <scope>NUCLEOTIDE SEQUENCE</scope>
    <source>
        <strain evidence="2">R4</strain>
    </source>
</reference>
<feature type="transmembrane region" description="Helical" evidence="1">
    <location>
        <begin position="84"/>
        <end position="106"/>
    </location>
</feature>
<sequence length="189" mass="19734">MGQFLSTSGKKAYVKKKGGDTRQSSGEMKPACAIENLSRAFIRFAKEKLGCAIDKARKAFTTVGKIVQSALTSIGELIRKNPHALTALTFVITFGLVTLVFCLLSGPLLGVWGFHAAGITTAAAVQASTGPIVAGSWFSTLQSAAMGGYGTVVFNSFVAILAAAAGIIGGLLGWYSGSGTHEEKYQKHN</sequence>
<name>A0AAD9SVU6_9HELO</name>
<evidence type="ECO:0000313" key="3">
    <source>
        <dbReference type="Proteomes" id="UP001285354"/>
    </source>
</evidence>
<keyword evidence="1" id="KW-0472">Membrane</keyword>
<organism evidence="2 3">
    <name type="scientific">Diplocarpon rosae</name>
    <dbReference type="NCBI Taxonomy" id="946125"/>
    <lineage>
        <taxon>Eukaryota</taxon>
        <taxon>Fungi</taxon>
        <taxon>Dikarya</taxon>
        <taxon>Ascomycota</taxon>
        <taxon>Pezizomycotina</taxon>
        <taxon>Leotiomycetes</taxon>
        <taxon>Helotiales</taxon>
        <taxon>Drepanopezizaceae</taxon>
        <taxon>Diplocarpon</taxon>
    </lineage>
</organism>
<evidence type="ECO:0000256" key="1">
    <source>
        <dbReference type="SAM" id="Phobius"/>
    </source>
</evidence>
<protein>
    <submittedName>
        <fullName evidence="2">Uncharacterized protein</fullName>
    </submittedName>
</protein>
<dbReference type="InterPro" id="IPR038213">
    <property type="entry name" value="IFI6/IFI27-like_sf"/>
</dbReference>
<gene>
    <name evidence="2" type="ORF">QTJ16_006382</name>
</gene>
<evidence type="ECO:0000313" key="2">
    <source>
        <dbReference type="EMBL" id="KAK2624432.1"/>
    </source>
</evidence>
<keyword evidence="1" id="KW-0812">Transmembrane</keyword>
<keyword evidence="3" id="KW-1185">Reference proteome</keyword>
<proteinExistence type="predicted"/>
<comment type="caution">
    <text evidence="2">The sequence shown here is derived from an EMBL/GenBank/DDBJ whole genome shotgun (WGS) entry which is preliminary data.</text>
</comment>
<dbReference type="Proteomes" id="UP001285354">
    <property type="component" value="Unassembled WGS sequence"/>
</dbReference>